<dbReference type="InterPro" id="IPR001296">
    <property type="entry name" value="Glyco_trans_1"/>
</dbReference>
<dbReference type="PANTHER" id="PTHR45947">
    <property type="entry name" value="SULFOQUINOVOSYL TRANSFERASE SQD2"/>
    <property type="match status" value="1"/>
</dbReference>
<proteinExistence type="predicted"/>
<dbReference type="InterPro" id="IPR050194">
    <property type="entry name" value="Glycosyltransferase_grp1"/>
</dbReference>
<sequence length="347" mass="39870">MIVVKVLLYSEGKSSFSKSGVGQALNHQVEALGANNIEVTQDPEDNYDLAHINTVALKSYEVLKQAKKKGKPVIYHTHTTYEDFRGSIKGSYVLSPIIKFWTKKLYNEADYLISPSEYTKNLIKSKYLEKEKEIRVISNGVNINKFNKNEVLKEKFLNEYKSVYDINKPLIITAGLPFERKGIKDFVKVAQECSDYQFLWFGSSSVKSMLPDKIQKIIENPPKNLIFPGYVDKDILIGAFSAAKAFLFMTYEENEGIVVLEALSAKLPLVVRDIPVYEGWLEDGKTCFKARTNEEFCQKIRNIVENNVENLDEITETAYNIAVERDLLNIGKKYKEYYEYILNQKNR</sequence>
<dbReference type="CDD" id="cd03801">
    <property type="entry name" value="GT4_PimA-like"/>
    <property type="match status" value="1"/>
</dbReference>
<feature type="domain" description="Glycosyl transferase family 1" evidence="1">
    <location>
        <begin position="167"/>
        <end position="319"/>
    </location>
</feature>
<dbReference type="Proteomes" id="UP001571581">
    <property type="component" value="Unassembled WGS sequence"/>
</dbReference>
<comment type="caution">
    <text evidence="3">The sequence shown here is derived from an EMBL/GenBank/DDBJ whole genome shotgun (WGS) entry which is preliminary data.</text>
</comment>
<accession>A0ABV4S3S3</accession>
<dbReference type="EC" id="2.4.-.-" evidence="3"/>
<keyword evidence="3" id="KW-0808">Transferase</keyword>
<dbReference type="GO" id="GO:0016757">
    <property type="term" value="F:glycosyltransferase activity"/>
    <property type="evidence" value="ECO:0007669"/>
    <property type="project" value="UniProtKB-KW"/>
</dbReference>
<dbReference type="Gene3D" id="3.40.50.2000">
    <property type="entry name" value="Glycogen Phosphorylase B"/>
    <property type="match status" value="2"/>
</dbReference>
<evidence type="ECO:0000259" key="2">
    <source>
        <dbReference type="Pfam" id="PF13439"/>
    </source>
</evidence>
<dbReference type="RefSeq" id="WP_372582393.1">
    <property type="nucleotide sequence ID" value="NZ_CAURRA010000001.1"/>
</dbReference>
<dbReference type="InterPro" id="IPR028098">
    <property type="entry name" value="Glyco_trans_4-like_N"/>
</dbReference>
<organism evidence="3 4">
    <name type="scientific">Leptotrichia hongkongensis</name>
    <dbReference type="NCBI Taxonomy" id="554406"/>
    <lineage>
        <taxon>Bacteria</taxon>
        <taxon>Fusobacteriati</taxon>
        <taxon>Fusobacteriota</taxon>
        <taxon>Fusobacteriia</taxon>
        <taxon>Fusobacteriales</taxon>
        <taxon>Leptotrichiaceae</taxon>
        <taxon>Leptotrichia</taxon>
    </lineage>
</organism>
<gene>
    <name evidence="3" type="ORF">ACEG17_02240</name>
</gene>
<evidence type="ECO:0000259" key="1">
    <source>
        <dbReference type="Pfam" id="PF00534"/>
    </source>
</evidence>
<evidence type="ECO:0000313" key="3">
    <source>
        <dbReference type="EMBL" id="MFA3799005.1"/>
    </source>
</evidence>
<keyword evidence="4" id="KW-1185">Reference proteome</keyword>
<keyword evidence="3" id="KW-0328">Glycosyltransferase</keyword>
<dbReference type="Pfam" id="PF13439">
    <property type="entry name" value="Glyco_transf_4"/>
    <property type="match status" value="1"/>
</dbReference>
<dbReference type="Pfam" id="PF00534">
    <property type="entry name" value="Glycos_transf_1"/>
    <property type="match status" value="1"/>
</dbReference>
<name>A0ABV4S3S3_9FUSO</name>
<reference evidence="3 4" key="1">
    <citation type="submission" date="2024-07" db="EMBL/GenBank/DDBJ databases">
        <authorList>
            <person name="Li X.-J."/>
            <person name="Wang X."/>
        </authorList>
    </citation>
    <scope>NUCLEOTIDE SEQUENCE [LARGE SCALE GENOMIC DNA]</scope>
    <source>
        <strain evidence="3 4">DSM 23441</strain>
    </source>
</reference>
<dbReference type="SUPFAM" id="SSF53756">
    <property type="entry name" value="UDP-Glycosyltransferase/glycogen phosphorylase"/>
    <property type="match status" value="1"/>
</dbReference>
<evidence type="ECO:0000313" key="4">
    <source>
        <dbReference type="Proteomes" id="UP001571581"/>
    </source>
</evidence>
<dbReference type="EMBL" id="JBGORW010000002">
    <property type="protein sequence ID" value="MFA3799005.1"/>
    <property type="molecule type" value="Genomic_DNA"/>
</dbReference>
<dbReference type="PANTHER" id="PTHR45947:SF3">
    <property type="entry name" value="SULFOQUINOVOSYL TRANSFERASE SQD2"/>
    <property type="match status" value="1"/>
</dbReference>
<protein>
    <submittedName>
        <fullName evidence="3">Glycosyltransferase family 4 protein</fullName>
        <ecNumber evidence="3">2.4.-.-</ecNumber>
    </submittedName>
</protein>
<feature type="domain" description="Glycosyltransferase subfamily 4-like N-terminal" evidence="2">
    <location>
        <begin position="45"/>
        <end position="144"/>
    </location>
</feature>